<feature type="non-terminal residue" evidence="2">
    <location>
        <position position="73"/>
    </location>
</feature>
<evidence type="ECO:0000313" key="3">
    <source>
        <dbReference type="Proteomes" id="UP000019491"/>
    </source>
</evidence>
<protein>
    <recommendedName>
        <fullName evidence="1">CoA carboxyltransferase N-terminal domain-containing protein</fullName>
    </recommendedName>
</protein>
<gene>
    <name evidence="2" type="ORF">RW1_031_01540</name>
</gene>
<dbReference type="InterPro" id="IPR029045">
    <property type="entry name" value="ClpP/crotonase-like_dom_sf"/>
</dbReference>
<name>X0PTX0_RHOWR</name>
<dbReference type="PROSITE" id="PS50980">
    <property type="entry name" value="COA_CT_NTER"/>
    <property type="match status" value="1"/>
</dbReference>
<dbReference type="Proteomes" id="UP000019491">
    <property type="component" value="Unassembled WGS sequence"/>
</dbReference>
<comment type="caution">
    <text evidence="2">The sequence shown here is derived from an EMBL/GenBank/DDBJ whole genome shotgun (WGS) entry which is preliminary data.</text>
</comment>
<feature type="domain" description="CoA carboxyltransferase N-terminal" evidence="1">
    <location>
        <begin position="1"/>
        <end position="73"/>
    </location>
</feature>
<sequence>MSRLSARELIATTVEPGSWESWDAPIDRTGVDEEYASALAAAAERADTDESVITGRARIEGHHVALIISECRR</sequence>
<dbReference type="Gene3D" id="3.90.226.10">
    <property type="entry name" value="2-enoyl-CoA Hydratase, Chain A, domain 1"/>
    <property type="match status" value="1"/>
</dbReference>
<keyword evidence="3" id="KW-1185">Reference proteome</keyword>
<dbReference type="AlphaFoldDB" id="X0PTX0"/>
<evidence type="ECO:0000313" key="2">
    <source>
        <dbReference type="EMBL" id="GAF46569.1"/>
    </source>
</evidence>
<dbReference type="InterPro" id="IPR011762">
    <property type="entry name" value="COA_CT_N"/>
</dbReference>
<organism evidence="2 3">
    <name type="scientific">Rhodococcus wratislaviensis NBRC 100605</name>
    <dbReference type="NCBI Taxonomy" id="1219028"/>
    <lineage>
        <taxon>Bacteria</taxon>
        <taxon>Bacillati</taxon>
        <taxon>Actinomycetota</taxon>
        <taxon>Actinomycetes</taxon>
        <taxon>Mycobacteriales</taxon>
        <taxon>Nocardiaceae</taxon>
        <taxon>Rhodococcus</taxon>
    </lineage>
</organism>
<dbReference type="SUPFAM" id="SSF52096">
    <property type="entry name" value="ClpP/crotonase"/>
    <property type="match status" value="1"/>
</dbReference>
<proteinExistence type="predicted"/>
<evidence type="ECO:0000259" key="1">
    <source>
        <dbReference type="PROSITE" id="PS50980"/>
    </source>
</evidence>
<accession>X0PTX0</accession>
<dbReference type="EMBL" id="BAWF01000031">
    <property type="protein sequence ID" value="GAF46569.1"/>
    <property type="molecule type" value="Genomic_DNA"/>
</dbReference>
<reference evidence="2 3" key="1">
    <citation type="submission" date="2014-02" db="EMBL/GenBank/DDBJ databases">
        <title>Whole genome shotgun sequence of Rhodococcus wratislaviensis NBRC 100605.</title>
        <authorList>
            <person name="Hosoyama A."/>
            <person name="Tsuchikane K."/>
            <person name="Yoshida I."/>
            <person name="Ohji S."/>
            <person name="Ichikawa N."/>
            <person name="Yamazoe A."/>
            <person name="Fujita N."/>
        </authorList>
    </citation>
    <scope>NUCLEOTIDE SEQUENCE [LARGE SCALE GENOMIC DNA]</scope>
    <source>
        <strain evidence="2 3">NBRC 100605</strain>
    </source>
</reference>